<dbReference type="PANTHER" id="PTHR46060:SF1">
    <property type="entry name" value="MARINER MOS1 TRANSPOSASE-LIKE PROTEIN"/>
    <property type="match status" value="1"/>
</dbReference>
<dbReference type="EMBL" id="BGZK01002018">
    <property type="protein sequence ID" value="GBP89675.1"/>
    <property type="molecule type" value="Genomic_DNA"/>
</dbReference>
<evidence type="ECO:0000313" key="1">
    <source>
        <dbReference type="EMBL" id="GBP89675.1"/>
    </source>
</evidence>
<keyword evidence="1" id="KW-0489">Methyltransferase</keyword>
<dbReference type="PANTHER" id="PTHR46060">
    <property type="entry name" value="MARINER MOS1 TRANSPOSASE-LIKE PROTEIN"/>
    <property type="match status" value="1"/>
</dbReference>
<proteinExistence type="predicted"/>
<organism evidence="1 2">
    <name type="scientific">Eumeta variegata</name>
    <name type="common">Bagworm moth</name>
    <name type="synonym">Eumeta japonica</name>
    <dbReference type="NCBI Taxonomy" id="151549"/>
    <lineage>
        <taxon>Eukaryota</taxon>
        <taxon>Metazoa</taxon>
        <taxon>Ecdysozoa</taxon>
        <taxon>Arthropoda</taxon>
        <taxon>Hexapoda</taxon>
        <taxon>Insecta</taxon>
        <taxon>Pterygota</taxon>
        <taxon>Neoptera</taxon>
        <taxon>Endopterygota</taxon>
        <taxon>Lepidoptera</taxon>
        <taxon>Glossata</taxon>
        <taxon>Ditrysia</taxon>
        <taxon>Tineoidea</taxon>
        <taxon>Psychidae</taxon>
        <taxon>Oiketicinae</taxon>
        <taxon>Eumeta</taxon>
    </lineage>
</organism>
<dbReference type="GO" id="GO:0003676">
    <property type="term" value="F:nucleic acid binding"/>
    <property type="evidence" value="ECO:0007669"/>
    <property type="project" value="InterPro"/>
</dbReference>
<protein>
    <submittedName>
        <fullName evidence="1">Histone-lysine N-methyltransferase SETMAR</fullName>
    </submittedName>
</protein>
<dbReference type="InterPro" id="IPR036397">
    <property type="entry name" value="RNaseH_sf"/>
</dbReference>
<keyword evidence="1" id="KW-0808">Transferase</keyword>
<dbReference type="InterPro" id="IPR052709">
    <property type="entry name" value="Transposase-MT_Hybrid"/>
</dbReference>
<dbReference type="OrthoDB" id="616263at2759"/>
<name>A0A4C1ZST7_EUMVA</name>
<dbReference type="Gene3D" id="3.30.420.10">
    <property type="entry name" value="Ribonuclease H-like superfamily/Ribonuclease H"/>
    <property type="match status" value="1"/>
</dbReference>
<accession>A0A4C1ZST7</accession>
<comment type="caution">
    <text evidence="1">The sequence shown here is derived from an EMBL/GenBank/DDBJ whole genome shotgun (WGS) entry which is preliminary data.</text>
</comment>
<dbReference type="AlphaFoldDB" id="A0A4C1ZST7"/>
<sequence length="159" mass="18466">MMFDINEATIECEICMRDERDEQVEEFVSLDNLFTNDGYLERGIESSKTINSDWYYQQLMRLQQEVEKKQPELINRKGVVFHHYNARPRTYLATRQILRQFGLEIKSGPLTRRARSYTSTSVSDSRAFAIKCDQRATNYCGPVAPNASITARPRNDRGS</sequence>
<reference evidence="1 2" key="1">
    <citation type="journal article" date="2019" name="Commun. Biol.">
        <title>The bagworm genome reveals a unique fibroin gene that provides high tensile strength.</title>
        <authorList>
            <person name="Kono N."/>
            <person name="Nakamura H."/>
            <person name="Ohtoshi R."/>
            <person name="Tomita M."/>
            <person name="Numata K."/>
            <person name="Arakawa K."/>
        </authorList>
    </citation>
    <scope>NUCLEOTIDE SEQUENCE [LARGE SCALE GENOMIC DNA]</scope>
</reference>
<dbReference type="Proteomes" id="UP000299102">
    <property type="component" value="Unassembled WGS sequence"/>
</dbReference>
<dbReference type="GO" id="GO:0032259">
    <property type="term" value="P:methylation"/>
    <property type="evidence" value="ECO:0007669"/>
    <property type="project" value="UniProtKB-KW"/>
</dbReference>
<dbReference type="GO" id="GO:0008168">
    <property type="term" value="F:methyltransferase activity"/>
    <property type="evidence" value="ECO:0007669"/>
    <property type="project" value="UniProtKB-KW"/>
</dbReference>
<gene>
    <name evidence="1" type="primary">SETMAR</name>
    <name evidence="1" type="ORF">EVAR_65737_1</name>
</gene>
<evidence type="ECO:0000313" key="2">
    <source>
        <dbReference type="Proteomes" id="UP000299102"/>
    </source>
</evidence>
<keyword evidence="2" id="KW-1185">Reference proteome</keyword>